<keyword evidence="3" id="KW-0444">Lipid biosynthesis</keyword>
<dbReference type="AlphaFoldDB" id="F6TA16"/>
<dbReference type="SUPFAM" id="SSF51735">
    <property type="entry name" value="NAD(P)-binding Rossmann-fold domains"/>
    <property type="match status" value="1"/>
</dbReference>
<dbReference type="InterPro" id="IPR020904">
    <property type="entry name" value="Sc_DH/Rdtase_CS"/>
</dbReference>
<dbReference type="Proteomes" id="UP000008144">
    <property type="component" value="Chromosome 14"/>
</dbReference>
<dbReference type="KEGG" id="cin:100179389"/>
<reference evidence="6" key="2">
    <citation type="journal article" date="2008" name="Genome Biol.">
        <title>Improved genome assembly and evidence-based global gene model set for the chordate Ciona intestinalis: new insight into intron and operon populations.</title>
        <authorList>
            <person name="Satou Y."/>
            <person name="Mineta K."/>
            <person name="Ogasawara M."/>
            <person name="Sasakura Y."/>
            <person name="Shoguchi E."/>
            <person name="Ueno K."/>
            <person name="Yamada L."/>
            <person name="Matsumoto J."/>
            <person name="Wasserscheid J."/>
            <person name="Dewar K."/>
            <person name="Wiley G.B."/>
            <person name="Macmil S.L."/>
            <person name="Roe B.A."/>
            <person name="Zeller R.W."/>
            <person name="Hastings K.E."/>
            <person name="Lemaire P."/>
            <person name="Lindquist E."/>
            <person name="Endo T."/>
            <person name="Hotta K."/>
            <person name="Inaba K."/>
        </authorList>
    </citation>
    <scope>NUCLEOTIDE SEQUENCE [LARGE SCALE GENOMIC DNA]</scope>
    <source>
        <strain evidence="6">wild type</strain>
    </source>
</reference>
<dbReference type="HOGENOM" id="CLU_010194_38_0_1"/>
<reference evidence="6" key="3">
    <citation type="submission" date="2025-08" db="UniProtKB">
        <authorList>
            <consortium name="Ensembl"/>
        </authorList>
    </citation>
    <scope>IDENTIFICATION</scope>
</reference>
<dbReference type="GO" id="GO:0006694">
    <property type="term" value="P:steroid biosynthetic process"/>
    <property type="evidence" value="ECO:0007669"/>
    <property type="project" value="UniProtKB-KW"/>
</dbReference>
<dbReference type="FunCoup" id="F6TA16">
    <property type="interactions" value="173"/>
</dbReference>
<dbReference type="GeneTree" id="ENSGT00940000165708"/>
<dbReference type="RefSeq" id="XP_002130269.1">
    <property type="nucleotide sequence ID" value="XM_002130233.5"/>
</dbReference>
<dbReference type="PANTHER" id="PTHR43899">
    <property type="entry name" value="RH59310P"/>
    <property type="match status" value="1"/>
</dbReference>
<sequence length="335" mass="37843">MAAVDSVKLLVNQMTSDLQNYSSFAWNLLSVIGAWYTLKYSVKFCCWFISCCKCAHKYWRKRNFVKEYGRWAVVTGCSSGIGKQFMHKLAEHGLNIILVSRNKDCLEEEAKFIETAYGVQTLLVVQDLENLTPEITQKIQDRINELDIGILINNAGLHESPKSFTEVEISSLHAMVQVNMNAVVAMTAAVLPGMLSRQRGLIVNMSSGGGMFPVPLISLYSSTKAFVDHFSQALHYEVASKNIHVQSLTPMYISTRMTDYSTTINSNKFFTPSVETYVKHALPTLGRFRSNTGYFPHTIQCYFAMLCPRFLVVKFSHRMQLNLQKEAASIQKKAK</sequence>
<dbReference type="CDD" id="cd05356">
    <property type="entry name" value="17beta-HSD1_like_SDR_c"/>
    <property type="match status" value="1"/>
</dbReference>
<organism evidence="6 7">
    <name type="scientific">Ciona intestinalis</name>
    <name type="common">Transparent sea squirt</name>
    <name type="synonym">Ascidia intestinalis</name>
    <dbReference type="NCBI Taxonomy" id="7719"/>
    <lineage>
        <taxon>Eukaryota</taxon>
        <taxon>Metazoa</taxon>
        <taxon>Chordata</taxon>
        <taxon>Tunicata</taxon>
        <taxon>Ascidiacea</taxon>
        <taxon>Phlebobranchia</taxon>
        <taxon>Cionidae</taxon>
        <taxon>Ciona</taxon>
    </lineage>
</organism>
<evidence type="ECO:0000313" key="7">
    <source>
        <dbReference type="Proteomes" id="UP000008144"/>
    </source>
</evidence>
<keyword evidence="3" id="KW-0443">Lipid metabolism</keyword>
<dbReference type="OMA" id="PHAVWKL"/>
<dbReference type="InParanoid" id="F6TA16"/>
<dbReference type="OrthoDB" id="5545019at2759"/>
<keyword evidence="4" id="KW-0560">Oxidoreductase</keyword>
<evidence type="ECO:0000256" key="5">
    <source>
        <dbReference type="RuleBase" id="RU000363"/>
    </source>
</evidence>
<reference evidence="6" key="4">
    <citation type="submission" date="2025-09" db="UniProtKB">
        <authorList>
            <consortium name="Ensembl"/>
        </authorList>
    </citation>
    <scope>IDENTIFICATION</scope>
</reference>
<protein>
    <submittedName>
        <fullName evidence="6">Inactive hydroxysteroid dehydrogenase-like protein 1</fullName>
    </submittedName>
</protein>
<comment type="subcellular location">
    <subcellularLocation>
        <location evidence="1">Endoplasmic reticulum</location>
    </subcellularLocation>
</comment>
<evidence type="ECO:0000313" key="6">
    <source>
        <dbReference type="Ensembl" id="ENSCINP00000008042.3"/>
    </source>
</evidence>
<dbReference type="FunFam" id="3.40.50.720:FF:000137">
    <property type="entry name" value="Hydroxysteroid (17-beta) dehydrogenase 3"/>
    <property type="match status" value="1"/>
</dbReference>
<dbReference type="EMBL" id="EAAA01001277">
    <property type="status" value="NOT_ANNOTATED_CDS"/>
    <property type="molecule type" value="Genomic_DNA"/>
</dbReference>
<dbReference type="GO" id="GO:0005783">
    <property type="term" value="C:endoplasmic reticulum"/>
    <property type="evidence" value="ECO:0000318"/>
    <property type="project" value="GO_Central"/>
</dbReference>
<name>F6TA16_CIOIN</name>
<dbReference type="PIRSF" id="PIRSF000126">
    <property type="entry name" value="11-beta-HSD1"/>
    <property type="match status" value="1"/>
</dbReference>
<keyword evidence="2" id="KW-0521">NADP</keyword>
<evidence type="ECO:0000256" key="3">
    <source>
        <dbReference type="ARBA" id="ARBA00022955"/>
    </source>
</evidence>
<dbReference type="PROSITE" id="PS00061">
    <property type="entry name" value="ADH_SHORT"/>
    <property type="match status" value="1"/>
</dbReference>
<dbReference type="Gene3D" id="3.40.50.720">
    <property type="entry name" value="NAD(P)-binding Rossmann-like Domain"/>
    <property type="match status" value="1"/>
</dbReference>
<gene>
    <name evidence="6" type="primary">LOC100179389</name>
</gene>
<dbReference type="PRINTS" id="PR00081">
    <property type="entry name" value="GDHRDH"/>
</dbReference>
<dbReference type="InterPro" id="IPR036291">
    <property type="entry name" value="NAD(P)-bd_dom_sf"/>
</dbReference>
<evidence type="ECO:0000256" key="4">
    <source>
        <dbReference type="ARBA" id="ARBA00023002"/>
    </source>
</evidence>
<dbReference type="Pfam" id="PF00106">
    <property type="entry name" value="adh_short"/>
    <property type="match status" value="1"/>
</dbReference>
<accession>A0A1W2WKP6</accession>
<evidence type="ECO:0000256" key="2">
    <source>
        <dbReference type="ARBA" id="ARBA00022857"/>
    </source>
</evidence>
<dbReference type="InterPro" id="IPR051019">
    <property type="entry name" value="VLCFA-Steroid_DH"/>
</dbReference>
<accession>F6TA16</accession>
<dbReference type="Ensembl" id="ENSCINT00000008042.3">
    <property type="protein sequence ID" value="ENSCINP00000008042.3"/>
    <property type="gene ID" value="ENSCING00000003899.3"/>
</dbReference>
<dbReference type="PRINTS" id="PR00080">
    <property type="entry name" value="SDRFAMILY"/>
</dbReference>
<comment type="similarity">
    <text evidence="5">Belongs to the short-chain dehydrogenases/reductases (SDR) family.</text>
</comment>
<dbReference type="PANTHER" id="PTHR43899:SF40">
    <property type="entry name" value="INACTIVE HYDROXYSTEROID DEHYDROGENASE-LIKE PROTEIN 1"/>
    <property type="match status" value="1"/>
</dbReference>
<evidence type="ECO:0000256" key="1">
    <source>
        <dbReference type="ARBA" id="ARBA00004240"/>
    </source>
</evidence>
<dbReference type="GeneID" id="100179389"/>
<proteinExistence type="inferred from homology"/>
<dbReference type="STRING" id="7719.ENSCINP00000008042"/>
<keyword evidence="3" id="KW-0752">Steroid biosynthesis</keyword>
<reference evidence="7" key="1">
    <citation type="journal article" date="2002" name="Science">
        <title>The draft genome of Ciona intestinalis: insights into chordate and vertebrate origins.</title>
        <authorList>
            <person name="Dehal P."/>
            <person name="Satou Y."/>
            <person name="Campbell R.K."/>
            <person name="Chapman J."/>
            <person name="Degnan B."/>
            <person name="De Tomaso A."/>
            <person name="Davidson B."/>
            <person name="Di Gregorio A."/>
            <person name="Gelpke M."/>
            <person name="Goodstein D.M."/>
            <person name="Harafuji N."/>
            <person name="Hastings K.E."/>
            <person name="Ho I."/>
            <person name="Hotta K."/>
            <person name="Huang W."/>
            <person name="Kawashima T."/>
            <person name="Lemaire P."/>
            <person name="Martinez D."/>
            <person name="Meinertzhagen I.A."/>
            <person name="Necula S."/>
            <person name="Nonaka M."/>
            <person name="Putnam N."/>
            <person name="Rash S."/>
            <person name="Saiga H."/>
            <person name="Satake M."/>
            <person name="Terry A."/>
            <person name="Yamada L."/>
            <person name="Wang H.G."/>
            <person name="Awazu S."/>
            <person name="Azumi K."/>
            <person name="Boore J."/>
            <person name="Branno M."/>
            <person name="Chin-Bow S."/>
            <person name="DeSantis R."/>
            <person name="Doyle S."/>
            <person name="Francino P."/>
            <person name="Keys D.N."/>
            <person name="Haga S."/>
            <person name="Hayashi H."/>
            <person name="Hino K."/>
            <person name="Imai K.S."/>
            <person name="Inaba K."/>
            <person name="Kano S."/>
            <person name="Kobayashi K."/>
            <person name="Kobayashi M."/>
            <person name="Lee B.I."/>
            <person name="Makabe K.W."/>
            <person name="Manohar C."/>
            <person name="Matassi G."/>
            <person name="Medina M."/>
            <person name="Mochizuki Y."/>
            <person name="Mount S."/>
            <person name="Morishita T."/>
            <person name="Miura S."/>
            <person name="Nakayama A."/>
            <person name="Nishizaka S."/>
            <person name="Nomoto H."/>
            <person name="Ohta F."/>
            <person name="Oishi K."/>
            <person name="Rigoutsos I."/>
            <person name="Sano M."/>
            <person name="Sasaki A."/>
            <person name="Sasakura Y."/>
            <person name="Shoguchi E."/>
            <person name="Shin-i T."/>
            <person name="Spagnuolo A."/>
            <person name="Stainier D."/>
            <person name="Suzuki M.M."/>
            <person name="Tassy O."/>
            <person name="Takatori N."/>
            <person name="Tokuoka M."/>
            <person name="Yagi K."/>
            <person name="Yoshizaki F."/>
            <person name="Wada S."/>
            <person name="Zhang C."/>
            <person name="Hyatt P.D."/>
            <person name="Larimer F."/>
            <person name="Detter C."/>
            <person name="Doggett N."/>
            <person name="Glavina T."/>
            <person name="Hawkins T."/>
            <person name="Richardson P."/>
            <person name="Lucas S."/>
            <person name="Kohara Y."/>
            <person name="Levine M."/>
            <person name="Satoh N."/>
            <person name="Rokhsar D.S."/>
        </authorList>
    </citation>
    <scope>NUCLEOTIDE SEQUENCE [LARGE SCALE GENOMIC DNA]</scope>
</reference>
<keyword evidence="7" id="KW-1185">Reference proteome</keyword>
<dbReference type="GO" id="GO:0016491">
    <property type="term" value="F:oxidoreductase activity"/>
    <property type="evidence" value="ECO:0000318"/>
    <property type="project" value="GO_Central"/>
</dbReference>
<dbReference type="InterPro" id="IPR002347">
    <property type="entry name" value="SDR_fam"/>
</dbReference>